<dbReference type="InterPro" id="IPR052689">
    <property type="entry name" value="FA_core_complex_assoc"/>
</dbReference>
<reference evidence="3" key="3">
    <citation type="submission" date="2025-09" db="UniProtKB">
        <authorList>
            <consortium name="Ensembl"/>
        </authorList>
    </citation>
    <scope>IDENTIFICATION</scope>
</reference>
<dbReference type="GeneTree" id="ENSGT00390000010531"/>
<evidence type="ECO:0000313" key="3">
    <source>
        <dbReference type="Ensembl" id="ENSPEMP00000021256.1"/>
    </source>
</evidence>
<dbReference type="PANTHER" id="PTHR37862:SF1">
    <property type="entry name" value="FANCONI ANEMIA CORE COMPLEX-ASSOCIATED PROTEIN 20"/>
    <property type="match status" value="1"/>
</dbReference>
<dbReference type="GO" id="GO:0043240">
    <property type="term" value="C:Fanconi anaemia nuclear complex"/>
    <property type="evidence" value="ECO:0007669"/>
    <property type="project" value="Ensembl"/>
</dbReference>
<dbReference type="GO" id="GO:0140036">
    <property type="term" value="F:ubiquitin-modified protein reader activity"/>
    <property type="evidence" value="ECO:0007669"/>
    <property type="project" value="Ensembl"/>
</dbReference>
<feature type="compositionally biased region" description="Basic residues" evidence="1">
    <location>
        <begin position="7"/>
        <end position="16"/>
    </location>
</feature>
<evidence type="ECO:0000313" key="4">
    <source>
        <dbReference type="Proteomes" id="UP000694547"/>
    </source>
</evidence>
<accession>A0A6J0CI27</accession>
<dbReference type="Pfam" id="PF15750">
    <property type="entry name" value="UBZ_FAAP20"/>
    <property type="match status" value="1"/>
</dbReference>
<dbReference type="GeneID" id="102911139"/>
<sequence length="186" mass="19898">MEEERRLRGRLSRRRPPAGGGAPSCRPWFLMEDSKNEPWAALLRSTVSGDVDLTPNGQPLPPLPAFSSQESLPDPEPAVPPGVFTVGSKTFSWTPFPPALGGSGNSYQLFHGPGGSLGSPIPSLKRCPAPDSHQTPSPQECVSVQSTPVLLSCPLCQKAFDPTLAQLDVDSHLAQCLAESTEDMVW</sequence>
<dbReference type="GO" id="GO:0000785">
    <property type="term" value="C:chromatin"/>
    <property type="evidence" value="ECO:0007669"/>
    <property type="project" value="Ensembl"/>
</dbReference>
<dbReference type="GO" id="GO:0019985">
    <property type="term" value="P:translesion synthesis"/>
    <property type="evidence" value="ECO:0007669"/>
    <property type="project" value="Ensembl"/>
</dbReference>
<name>A0A6J0CI27_PERMB</name>
<protein>
    <submittedName>
        <fullName evidence="3">Fanconi anemia core complex associated protein 20</fullName>
    </submittedName>
</protein>
<dbReference type="Proteomes" id="UP000694547">
    <property type="component" value="Chromosome 2"/>
</dbReference>
<dbReference type="GO" id="GO:0036297">
    <property type="term" value="P:interstrand cross-link repair"/>
    <property type="evidence" value="ECO:0007669"/>
    <property type="project" value="Ensembl"/>
</dbReference>
<dbReference type="Ensembl" id="ENSPEMT00000025612.2">
    <property type="protein sequence ID" value="ENSPEMP00000021256.1"/>
    <property type="gene ID" value="ENSPEMG00000018960.2"/>
</dbReference>
<organism evidence="3 4">
    <name type="scientific">Peromyscus maniculatus bairdii</name>
    <name type="common">Prairie deer mouse</name>
    <dbReference type="NCBI Taxonomy" id="230844"/>
    <lineage>
        <taxon>Eukaryota</taxon>
        <taxon>Metazoa</taxon>
        <taxon>Chordata</taxon>
        <taxon>Craniata</taxon>
        <taxon>Vertebrata</taxon>
        <taxon>Euteleostomi</taxon>
        <taxon>Mammalia</taxon>
        <taxon>Eutheria</taxon>
        <taxon>Euarchontoglires</taxon>
        <taxon>Glires</taxon>
        <taxon>Rodentia</taxon>
        <taxon>Myomorpha</taxon>
        <taxon>Muroidea</taxon>
        <taxon>Cricetidae</taxon>
        <taxon>Neotominae</taxon>
        <taxon>Peromyscus</taxon>
    </lineage>
</organism>
<reference evidence="3 4" key="1">
    <citation type="submission" date="2018-10" db="EMBL/GenBank/DDBJ databases">
        <title>Improved assembly of the deer mouse Peromyscus maniculatus genome.</title>
        <authorList>
            <person name="Lassance J.-M."/>
            <person name="Hoekstra H.E."/>
        </authorList>
    </citation>
    <scope>NUCLEOTIDE SEQUENCE [LARGE SCALE GENOMIC DNA]</scope>
</reference>
<dbReference type="GO" id="GO:0043130">
    <property type="term" value="F:ubiquitin binding"/>
    <property type="evidence" value="ECO:0007669"/>
    <property type="project" value="InterPro"/>
</dbReference>
<dbReference type="GO" id="GO:0070530">
    <property type="term" value="F:K63-linked polyubiquitin modification-dependent protein binding"/>
    <property type="evidence" value="ECO:0007669"/>
    <property type="project" value="Ensembl"/>
</dbReference>
<dbReference type="InterPro" id="IPR031490">
    <property type="entry name" value="UBZ2_FAAP20"/>
</dbReference>
<evidence type="ECO:0000256" key="1">
    <source>
        <dbReference type="SAM" id="MobiDB-lite"/>
    </source>
</evidence>
<dbReference type="AlphaFoldDB" id="A0A6J0CI27"/>
<dbReference type="CTD" id="199990"/>
<dbReference type="InterPro" id="IPR031491">
    <property type="entry name" value="FANCA_interact"/>
</dbReference>
<dbReference type="OrthoDB" id="10063431at2759"/>
<dbReference type="GO" id="GO:0016604">
    <property type="term" value="C:nuclear body"/>
    <property type="evidence" value="ECO:0007669"/>
    <property type="project" value="Ensembl"/>
</dbReference>
<keyword evidence="4" id="KW-1185">Reference proteome</keyword>
<dbReference type="PANTHER" id="PTHR37862">
    <property type="entry name" value="FANCONI ANEMIA CORE COMPLEX-ASSOCIATED PROTEIN 20"/>
    <property type="match status" value="1"/>
</dbReference>
<reference evidence="3" key="2">
    <citation type="submission" date="2025-08" db="UniProtKB">
        <authorList>
            <consortium name="Ensembl"/>
        </authorList>
    </citation>
    <scope>IDENTIFICATION</scope>
</reference>
<dbReference type="Pfam" id="PF15751">
    <property type="entry name" value="FANCA_interact"/>
    <property type="match status" value="1"/>
</dbReference>
<dbReference type="PROSITE" id="PS51906">
    <property type="entry name" value="ZF_UBZ2"/>
    <property type="match status" value="1"/>
</dbReference>
<evidence type="ECO:0000259" key="2">
    <source>
        <dbReference type="PROSITE" id="PS51906"/>
    </source>
</evidence>
<feature type="domain" description="UBZ2-type" evidence="2">
    <location>
        <begin position="150"/>
        <end position="186"/>
    </location>
</feature>
<feature type="region of interest" description="Disordered" evidence="1">
    <location>
        <begin position="49"/>
        <end position="75"/>
    </location>
</feature>
<dbReference type="GO" id="GO:0030054">
    <property type="term" value="C:cell junction"/>
    <property type="evidence" value="ECO:0007669"/>
    <property type="project" value="Ensembl"/>
</dbReference>
<feature type="region of interest" description="Disordered" evidence="1">
    <location>
        <begin position="1"/>
        <end position="26"/>
    </location>
</feature>
<proteinExistence type="predicted"/>